<proteinExistence type="predicted"/>
<keyword evidence="4" id="KW-0472">Membrane</keyword>
<organism evidence="5">
    <name type="scientific">hydrothermal vent metagenome</name>
    <dbReference type="NCBI Taxonomy" id="652676"/>
    <lineage>
        <taxon>unclassified sequences</taxon>
        <taxon>metagenomes</taxon>
        <taxon>ecological metagenomes</taxon>
    </lineage>
</organism>
<evidence type="ECO:0000256" key="2">
    <source>
        <dbReference type="ARBA" id="ARBA00022963"/>
    </source>
</evidence>
<dbReference type="SUPFAM" id="SSF53474">
    <property type="entry name" value="alpha/beta-Hydrolases"/>
    <property type="match status" value="1"/>
</dbReference>
<reference evidence="5" key="1">
    <citation type="submission" date="2015-10" db="EMBL/GenBank/DDBJ databases">
        <authorList>
            <person name="Gilbert D.G."/>
        </authorList>
    </citation>
    <scope>NUCLEOTIDE SEQUENCE</scope>
</reference>
<dbReference type="PANTHER" id="PTHR10272">
    <property type="entry name" value="PLATELET-ACTIVATING FACTOR ACETYLHYDROLASE"/>
    <property type="match status" value="1"/>
</dbReference>
<feature type="transmembrane region" description="Helical" evidence="4">
    <location>
        <begin position="52"/>
        <end position="70"/>
    </location>
</feature>
<keyword evidence="2" id="KW-0442">Lipid degradation</keyword>
<protein>
    <submittedName>
        <fullName evidence="5">Carboxylic ester hydrolase</fullName>
    </submittedName>
</protein>
<feature type="transmembrane region" description="Helical" evidence="4">
    <location>
        <begin position="29"/>
        <end position="46"/>
    </location>
</feature>
<evidence type="ECO:0000256" key="3">
    <source>
        <dbReference type="ARBA" id="ARBA00023098"/>
    </source>
</evidence>
<name>A0A160TNJ2_9ZZZZ</name>
<feature type="transmembrane region" description="Helical" evidence="4">
    <location>
        <begin position="6"/>
        <end position="22"/>
    </location>
</feature>
<evidence type="ECO:0000256" key="4">
    <source>
        <dbReference type="SAM" id="Phobius"/>
    </source>
</evidence>
<keyword evidence="1 5" id="KW-0378">Hydrolase</keyword>
<dbReference type="Pfam" id="PF03403">
    <property type="entry name" value="PAF-AH_p_II"/>
    <property type="match status" value="1"/>
</dbReference>
<dbReference type="AlphaFoldDB" id="A0A160TNJ2"/>
<gene>
    <name evidence="5" type="ORF">MGWOODY_Smn1520</name>
</gene>
<dbReference type="EMBL" id="CZQE01000264">
    <property type="protein sequence ID" value="CUS45464.1"/>
    <property type="molecule type" value="Genomic_DNA"/>
</dbReference>
<keyword evidence="3" id="KW-0443">Lipid metabolism</keyword>
<accession>A0A160TNJ2</accession>
<dbReference type="PANTHER" id="PTHR10272:SF0">
    <property type="entry name" value="PLATELET-ACTIVATING FACTOR ACETYLHYDROLASE"/>
    <property type="match status" value="1"/>
</dbReference>
<keyword evidence="4" id="KW-0812">Transmembrane</keyword>
<keyword evidence="4" id="KW-1133">Transmembrane helix</keyword>
<sequence length="550" mass="60708">MMIVDWLQVVLMAGFIGCWLFWRDQRRRRVLSALAIAIIATAVWGIAIDRWQVGGCALFGMLGLSAIGVSRWRAARAEKAGRPARPWRLPWVTGLLWLFLALPLLFPVWMFPVRPLPRPDGKYAVGVRAFELDDPSRKGVSGVPADQPRRLLVRIWYPAGDVRGMSPRPYLTRAEAHSSARAIGEAVGFPLLFDHLRHVASNAYEDAPLPPGASGLPVLFFSHGYMSFLAQNSALLEQLASHGYMIMIVSIQHTGDSGATMFPNGDVIPMEPMPRHKKSGGKPDPVLVKAVVAAGPGERLDAMLKLRADAVRTNDRIGMRSATTWLADRLFVHDQLQKGAVPAAVARLVAAGRYDRVGELGMSFGGATTGAVCMVDRRCAAGVNLDGTDLGYDAFNRNMPVPFLMFHSDPLDVFKLLGAAAPAEPRGSNEFSYEQFADAGRLPDLHRVMLVDSKHVGITDFPLFIRQPLKGMLLGAAPAHDLIETQKDMVLGFFDHYLRGIDNHFPKAQMARWPGRLVPMSSGYVADWWRTKSPAEQEQLTRRIDALRRP</sequence>
<dbReference type="InterPro" id="IPR029058">
    <property type="entry name" value="AB_hydrolase_fold"/>
</dbReference>
<evidence type="ECO:0000313" key="5">
    <source>
        <dbReference type="EMBL" id="CUS45464.1"/>
    </source>
</evidence>
<dbReference type="GO" id="GO:0003847">
    <property type="term" value="F:1-alkyl-2-acetylglycerophosphocholine esterase activity"/>
    <property type="evidence" value="ECO:0007669"/>
    <property type="project" value="TreeGrafter"/>
</dbReference>
<dbReference type="Gene3D" id="3.40.50.1820">
    <property type="entry name" value="alpha/beta hydrolase"/>
    <property type="match status" value="1"/>
</dbReference>
<evidence type="ECO:0000256" key="1">
    <source>
        <dbReference type="ARBA" id="ARBA00022801"/>
    </source>
</evidence>
<dbReference type="GO" id="GO:0016042">
    <property type="term" value="P:lipid catabolic process"/>
    <property type="evidence" value="ECO:0007669"/>
    <property type="project" value="UniProtKB-KW"/>
</dbReference>
<feature type="transmembrane region" description="Helical" evidence="4">
    <location>
        <begin position="91"/>
        <end position="111"/>
    </location>
</feature>